<dbReference type="PANTHER" id="PTHR10188">
    <property type="entry name" value="L-ASPARAGINASE"/>
    <property type="match status" value="1"/>
</dbReference>
<dbReference type="Proteomes" id="UP000256310">
    <property type="component" value="Unassembled WGS sequence"/>
</dbReference>
<organism evidence="8 9">
    <name type="scientific">Parasphingopyxis lamellibrachiae</name>
    <dbReference type="NCBI Taxonomy" id="680125"/>
    <lineage>
        <taxon>Bacteria</taxon>
        <taxon>Pseudomonadati</taxon>
        <taxon>Pseudomonadota</taxon>
        <taxon>Alphaproteobacteria</taxon>
        <taxon>Sphingomonadales</taxon>
        <taxon>Sphingomonadaceae</taxon>
        <taxon>Parasphingopyxis</taxon>
    </lineage>
</organism>
<feature type="binding site" evidence="6">
    <location>
        <begin position="193"/>
        <end position="196"/>
    </location>
    <ligand>
        <name>substrate</name>
    </ligand>
</feature>
<dbReference type="InterPro" id="IPR029055">
    <property type="entry name" value="Ntn_hydrolases_N"/>
</dbReference>
<dbReference type="Pfam" id="PF01112">
    <property type="entry name" value="Asparaginase_2"/>
    <property type="match status" value="2"/>
</dbReference>
<proteinExistence type="predicted"/>
<sequence>MTTSSPKFALALHGGAGAKPGVDYAEVEAHLAALVARGEGMLRDGGASLDVVEEMVRDMEASGLYVAGRGSSPNLHGVIELDASIMDGAAQDAGAVAVIQDVISPIGVARKVMERSPSVMLAGDGAIRFAAANDCAPVGDPDGYYVLPVGVSEADLSVTDMSHGTVGAVALDVHGNLAAGTSTGGVFGKPPGRVGDTPLIGAGTWADRHVAISCTGTGEKFIRAGGALTAAHRFALAGDTLEEALWNMLGDVKELGGDGGAIAVSSTGEIAMLYNSGGMKRAAVSSTLPAMSTTFAPCR</sequence>
<evidence type="ECO:0000256" key="1">
    <source>
        <dbReference type="ARBA" id="ARBA00022670"/>
    </source>
</evidence>
<evidence type="ECO:0000256" key="4">
    <source>
        <dbReference type="ARBA" id="ARBA00069124"/>
    </source>
</evidence>
<dbReference type="GO" id="GO:0008233">
    <property type="term" value="F:peptidase activity"/>
    <property type="evidence" value="ECO:0007669"/>
    <property type="project" value="UniProtKB-KW"/>
</dbReference>
<protein>
    <recommendedName>
        <fullName evidence="4">Isoaspartyl peptidase</fullName>
    </recommendedName>
</protein>
<dbReference type="GO" id="GO:0016811">
    <property type="term" value="F:hydrolase activity, acting on carbon-nitrogen (but not peptide) bonds, in linear amides"/>
    <property type="evidence" value="ECO:0007669"/>
    <property type="project" value="UniProtKB-ARBA"/>
</dbReference>
<dbReference type="AlphaFoldDB" id="A0A3D9FJ07"/>
<dbReference type="InterPro" id="IPR000246">
    <property type="entry name" value="Peptidase_T2"/>
</dbReference>
<evidence type="ECO:0000313" key="9">
    <source>
        <dbReference type="Proteomes" id="UP000256310"/>
    </source>
</evidence>
<keyword evidence="2" id="KW-0378">Hydrolase</keyword>
<evidence type="ECO:0000256" key="7">
    <source>
        <dbReference type="PIRSR" id="PIRSR600246-3"/>
    </source>
</evidence>
<keyword evidence="3" id="KW-0068">Autocatalytic cleavage</keyword>
<dbReference type="OrthoDB" id="9780217at2"/>
<dbReference type="GO" id="GO:0006508">
    <property type="term" value="P:proteolysis"/>
    <property type="evidence" value="ECO:0007669"/>
    <property type="project" value="UniProtKB-KW"/>
</dbReference>
<comment type="caution">
    <text evidence="8">The sequence shown here is derived from an EMBL/GenBank/DDBJ whole genome shotgun (WGS) entry which is preliminary data.</text>
</comment>
<feature type="active site" description="Nucleophile" evidence="5">
    <location>
        <position position="165"/>
    </location>
</feature>
<dbReference type="Gene3D" id="3.60.20.30">
    <property type="entry name" value="(Glycosyl)asparaginase"/>
    <property type="match status" value="1"/>
</dbReference>
<dbReference type="EMBL" id="QRDP01000004">
    <property type="protein sequence ID" value="RED17775.1"/>
    <property type="molecule type" value="Genomic_DNA"/>
</dbReference>
<feature type="site" description="Cleavage; by autolysis" evidence="7">
    <location>
        <begin position="164"/>
        <end position="165"/>
    </location>
</feature>
<evidence type="ECO:0000256" key="6">
    <source>
        <dbReference type="PIRSR" id="PIRSR600246-2"/>
    </source>
</evidence>
<dbReference type="RefSeq" id="WP_116237009.1">
    <property type="nucleotide sequence ID" value="NZ_QRDP01000004.1"/>
</dbReference>
<evidence type="ECO:0000256" key="3">
    <source>
        <dbReference type="ARBA" id="ARBA00022813"/>
    </source>
</evidence>
<accession>A0A3D9FJ07</accession>
<feature type="binding site" evidence="6">
    <location>
        <begin position="215"/>
        <end position="218"/>
    </location>
    <ligand>
        <name>substrate</name>
    </ligand>
</feature>
<keyword evidence="1" id="KW-0645">Protease</keyword>
<dbReference type="FunFam" id="3.60.20.30:FF:000001">
    <property type="entry name" value="Isoaspartyl peptidase/L-asparaginase"/>
    <property type="match status" value="1"/>
</dbReference>
<dbReference type="SUPFAM" id="SSF56235">
    <property type="entry name" value="N-terminal nucleophile aminohydrolases (Ntn hydrolases)"/>
    <property type="match status" value="1"/>
</dbReference>
<evidence type="ECO:0000313" key="8">
    <source>
        <dbReference type="EMBL" id="RED17775.1"/>
    </source>
</evidence>
<dbReference type="PANTHER" id="PTHR10188:SF6">
    <property type="entry name" value="N(4)-(BETA-N-ACETYLGLUCOSAMINYL)-L-ASPARAGINASE"/>
    <property type="match status" value="1"/>
</dbReference>
<reference evidence="8 9" key="1">
    <citation type="submission" date="2018-07" db="EMBL/GenBank/DDBJ databases">
        <title>Genomic Encyclopedia of Type Strains, Phase IV (KMG-IV): sequencing the most valuable type-strain genomes for metagenomic binning, comparative biology and taxonomic classification.</title>
        <authorList>
            <person name="Goeker M."/>
        </authorList>
    </citation>
    <scope>NUCLEOTIDE SEQUENCE [LARGE SCALE GENOMIC DNA]</scope>
    <source>
        <strain evidence="8 9">DSM 26725</strain>
    </source>
</reference>
<evidence type="ECO:0000256" key="5">
    <source>
        <dbReference type="PIRSR" id="PIRSR600246-1"/>
    </source>
</evidence>
<name>A0A3D9FJ07_9SPHN</name>
<evidence type="ECO:0000256" key="2">
    <source>
        <dbReference type="ARBA" id="ARBA00022801"/>
    </source>
</evidence>
<gene>
    <name evidence="8" type="ORF">DFR46_2829</name>
</gene>
<keyword evidence="9" id="KW-1185">Reference proteome</keyword>